<evidence type="ECO:0000313" key="3">
    <source>
        <dbReference type="EMBL" id="BCJ48029.1"/>
    </source>
</evidence>
<dbReference type="EMBL" id="AP023356">
    <property type="protein sequence ID" value="BCJ48029.1"/>
    <property type="molecule type" value="Genomic_DNA"/>
</dbReference>
<evidence type="ECO:0000259" key="2">
    <source>
        <dbReference type="Pfam" id="PF12245"/>
    </source>
</evidence>
<dbReference type="Pfam" id="PF17957">
    <property type="entry name" value="Big_7"/>
    <property type="match status" value="2"/>
</dbReference>
<dbReference type="InterPro" id="IPR013783">
    <property type="entry name" value="Ig-like_fold"/>
</dbReference>
<feature type="domain" description="Ig-like" evidence="2">
    <location>
        <begin position="272"/>
        <end position="326"/>
    </location>
</feature>
<gene>
    <name evidence="3" type="ORF">Aiant_86860</name>
</gene>
<feature type="region of interest" description="Disordered" evidence="1">
    <location>
        <begin position="1"/>
        <end position="33"/>
    </location>
</feature>
<feature type="region of interest" description="Disordered" evidence="1">
    <location>
        <begin position="108"/>
        <end position="245"/>
    </location>
</feature>
<proteinExistence type="predicted"/>
<feature type="compositionally biased region" description="Low complexity" evidence="1">
    <location>
        <begin position="180"/>
        <end position="227"/>
    </location>
</feature>
<sequence length="496" mass="50040">MPTSAGEEPTIPAPAESTVASDAPAPDVIAPDAEPPSAEFVLPAEVSGQVTVTLVAPSADTASMEVRIGGRSAGYTESAPWSTLGHADGPALVEVVTVDRAGNVGTATQAVTVTNGPAPVVPDLSPTTDPSTPEPDPATSDPSATDPSATDPSATDPSATDPSTSGPSAPEPTTVPAASDPAPAEPTTVTATTDPAVPDTWNLDPDPATTAPAPALTTGAPGTTTVAPAPPTTSPPPADRTPPSSAFAMAGAVRGAVTVALTTAAPDTASMQLQVDGAQRGMTLRAPWSLPWSTIGTTDGWVTVKVTTTDRAGNRAETTRVVRVDNTAPTAAITAPSAVHGTVTVSAGATDATGIAQAQLLVDGRTAGTTTRAPYQFRVATTGTGTHTWTLRVTDLARNVRTVTKTVAYDNAAPTLKVTPARGARVSATFTVRAAAADRGTGVATIRLYAGTRLVKQTTRATLTATVRTGKKPYRFTVRVTDRAGNVTSVTRTVTR</sequence>
<name>A0ABM7M8U1_9ACTN</name>
<evidence type="ECO:0000256" key="1">
    <source>
        <dbReference type="SAM" id="MobiDB-lite"/>
    </source>
</evidence>
<dbReference type="InterPro" id="IPR022038">
    <property type="entry name" value="Ig-like_bact"/>
</dbReference>
<keyword evidence="4" id="KW-1185">Reference proteome</keyword>
<accession>A0ABM7M8U1</accession>
<feature type="compositionally biased region" description="Pro residues" evidence="1">
    <location>
        <begin position="228"/>
        <end position="240"/>
    </location>
</feature>
<reference evidence="3 4" key="1">
    <citation type="submission" date="2020-08" db="EMBL/GenBank/DDBJ databases">
        <title>Whole genome shotgun sequence of Actinoplanes ianthinogenes NBRC 13996.</title>
        <authorList>
            <person name="Komaki H."/>
            <person name="Tamura T."/>
        </authorList>
    </citation>
    <scope>NUCLEOTIDE SEQUENCE [LARGE SCALE GENOMIC DNA]</scope>
    <source>
        <strain evidence="3 4">NBRC 13996</strain>
    </source>
</reference>
<protein>
    <recommendedName>
        <fullName evidence="2">Ig-like domain-containing protein</fullName>
    </recommendedName>
</protein>
<dbReference type="Pfam" id="PF12245">
    <property type="entry name" value="Big_3_2"/>
    <property type="match status" value="1"/>
</dbReference>
<dbReference type="Proteomes" id="UP000676967">
    <property type="component" value="Chromosome"/>
</dbReference>
<feature type="compositionally biased region" description="Polar residues" evidence="1">
    <location>
        <begin position="145"/>
        <end position="167"/>
    </location>
</feature>
<dbReference type="Gene3D" id="2.60.40.10">
    <property type="entry name" value="Immunoglobulins"/>
    <property type="match status" value="3"/>
</dbReference>
<feature type="compositionally biased region" description="Low complexity" evidence="1">
    <location>
        <begin position="20"/>
        <end position="33"/>
    </location>
</feature>
<organism evidence="3 4">
    <name type="scientific">Actinoplanes ianthinogenes</name>
    <dbReference type="NCBI Taxonomy" id="122358"/>
    <lineage>
        <taxon>Bacteria</taxon>
        <taxon>Bacillati</taxon>
        <taxon>Actinomycetota</taxon>
        <taxon>Actinomycetes</taxon>
        <taxon>Micromonosporales</taxon>
        <taxon>Micromonosporaceae</taxon>
        <taxon>Actinoplanes</taxon>
    </lineage>
</organism>
<evidence type="ECO:0000313" key="4">
    <source>
        <dbReference type="Proteomes" id="UP000676967"/>
    </source>
</evidence>
<feature type="compositionally biased region" description="Low complexity" evidence="1">
    <location>
        <begin position="122"/>
        <end position="143"/>
    </location>
</feature>